<name>A0ABQ5KKK7_9EUKA</name>
<evidence type="ECO:0000259" key="4">
    <source>
        <dbReference type="Pfam" id="PF01613"/>
    </source>
</evidence>
<dbReference type="SUPFAM" id="SSF50475">
    <property type="entry name" value="FMN-binding split barrel"/>
    <property type="match status" value="1"/>
</dbReference>
<accession>A0ABQ5KKK7</accession>
<evidence type="ECO:0000256" key="2">
    <source>
        <dbReference type="ARBA" id="ARBA00022630"/>
    </source>
</evidence>
<keyword evidence="6" id="KW-1185">Reference proteome</keyword>
<dbReference type="Proteomes" id="UP001057375">
    <property type="component" value="Unassembled WGS sequence"/>
</dbReference>
<dbReference type="EMBL" id="BQXS01010121">
    <property type="protein sequence ID" value="GKT33038.1"/>
    <property type="molecule type" value="Genomic_DNA"/>
</dbReference>
<dbReference type="PANTHER" id="PTHR43567">
    <property type="entry name" value="FLAVOREDOXIN-RELATED-RELATED"/>
    <property type="match status" value="1"/>
</dbReference>
<comment type="caution">
    <text evidence="5">The sequence shown here is derived from an EMBL/GenBank/DDBJ whole genome shotgun (WGS) entry which is preliminary data.</text>
</comment>
<sequence>MGKVELHHSKLHGSLVSTVTAVGTRNLDGSPNYGTFAFITWINIQPLMICIGMNKGHNTLKNIRREKQFSVNIGSIETLDEVNFAGITKDPIKNGKFETFYHEEDSERLCPMAGNLPICMSFSLVDIHDYPTSSAVIGKLESSLADESVLDPEKTHLDMRKVNPLLFSFSGPSYFSLGAFEGKPWAKEPRADIAPKDRSLPDEKE</sequence>
<dbReference type="Pfam" id="PF01613">
    <property type="entry name" value="Flavin_Reduct"/>
    <property type="match status" value="1"/>
</dbReference>
<evidence type="ECO:0000256" key="1">
    <source>
        <dbReference type="ARBA" id="ARBA00001917"/>
    </source>
</evidence>
<dbReference type="InterPro" id="IPR012349">
    <property type="entry name" value="Split_barrel_FMN-bd"/>
</dbReference>
<organism evidence="5 6">
    <name type="scientific">Aduncisulcus paluster</name>
    <dbReference type="NCBI Taxonomy" id="2918883"/>
    <lineage>
        <taxon>Eukaryota</taxon>
        <taxon>Metamonada</taxon>
        <taxon>Carpediemonas-like organisms</taxon>
        <taxon>Aduncisulcus</taxon>
    </lineage>
</organism>
<dbReference type="InterPro" id="IPR052174">
    <property type="entry name" value="Flavoredoxin"/>
</dbReference>
<comment type="cofactor">
    <cofactor evidence="1">
        <name>FMN</name>
        <dbReference type="ChEBI" id="CHEBI:58210"/>
    </cofactor>
</comment>
<comment type="similarity">
    <text evidence="3">Belongs to the flavoredoxin family.</text>
</comment>
<feature type="domain" description="Flavin reductase like" evidence="4">
    <location>
        <begin position="14"/>
        <end position="164"/>
    </location>
</feature>
<dbReference type="InterPro" id="IPR002563">
    <property type="entry name" value="Flavin_Rdtase-like_dom"/>
</dbReference>
<gene>
    <name evidence="5" type="ORF">ADUPG1_007062</name>
</gene>
<evidence type="ECO:0000313" key="6">
    <source>
        <dbReference type="Proteomes" id="UP001057375"/>
    </source>
</evidence>
<keyword evidence="2" id="KW-0285">Flavoprotein</keyword>
<evidence type="ECO:0000313" key="5">
    <source>
        <dbReference type="EMBL" id="GKT33038.1"/>
    </source>
</evidence>
<evidence type="ECO:0000256" key="3">
    <source>
        <dbReference type="ARBA" id="ARBA00038054"/>
    </source>
</evidence>
<dbReference type="PANTHER" id="PTHR43567:SF1">
    <property type="entry name" value="FLAVOREDOXIN"/>
    <property type="match status" value="1"/>
</dbReference>
<protein>
    <recommendedName>
        <fullName evidence="4">Flavin reductase like domain-containing protein</fullName>
    </recommendedName>
</protein>
<dbReference type="Gene3D" id="2.30.110.10">
    <property type="entry name" value="Electron Transport, Fmn-binding Protein, Chain A"/>
    <property type="match status" value="1"/>
</dbReference>
<proteinExistence type="inferred from homology"/>
<reference evidence="5" key="1">
    <citation type="submission" date="2022-03" db="EMBL/GenBank/DDBJ databases">
        <title>Draft genome sequence of Aduncisulcus paluster, a free-living microaerophilic Fornicata.</title>
        <authorList>
            <person name="Yuyama I."/>
            <person name="Kume K."/>
            <person name="Tamura T."/>
            <person name="Inagaki Y."/>
            <person name="Hashimoto T."/>
        </authorList>
    </citation>
    <scope>NUCLEOTIDE SEQUENCE</scope>
    <source>
        <strain evidence="5">NY0171</strain>
    </source>
</reference>